<evidence type="ECO:0000256" key="1">
    <source>
        <dbReference type="SAM" id="MobiDB-lite"/>
    </source>
</evidence>
<reference evidence="3 4" key="1">
    <citation type="submission" date="2024-02" db="EMBL/GenBank/DDBJ databases">
        <authorList>
            <person name="Chen Y."/>
            <person name="Shah S."/>
            <person name="Dougan E. K."/>
            <person name="Thang M."/>
            <person name="Chan C."/>
        </authorList>
    </citation>
    <scope>NUCLEOTIDE SEQUENCE [LARGE SCALE GENOMIC DNA]</scope>
</reference>
<feature type="region of interest" description="Disordered" evidence="1">
    <location>
        <begin position="586"/>
        <end position="611"/>
    </location>
</feature>
<evidence type="ECO:0000313" key="3">
    <source>
        <dbReference type="EMBL" id="CAK9082921.1"/>
    </source>
</evidence>
<feature type="chain" id="PRO_5045044433" evidence="2">
    <location>
        <begin position="17"/>
        <end position="1135"/>
    </location>
</feature>
<feature type="compositionally biased region" description="Low complexity" evidence="1">
    <location>
        <begin position="987"/>
        <end position="999"/>
    </location>
</feature>
<feature type="region of interest" description="Disordered" evidence="1">
    <location>
        <begin position="1046"/>
        <end position="1071"/>
    </location>
</feature>
<sequence>MLHAAFTSWLVTSLSGLGSHWERLGLHAHDLGSKWRTCILVGDALKANDSAWRLECKLLTQARQDPNSPSHRSLGIRIKCSVHQLALIRKPAVLSIDHYWTTLVRLGHLFETYSFRRALGAAVVSLMQREGQFIRISVAKFPPEMEAWTNRCEWLLRDFVCNSRATKESLRDMFRVGNGDSTQPVVTHWCLTSKGPGQGPCCNSDEEALMKFLSHAVHFFGRGYETPLLYRLKHFGPASSFTKTGCCYFNLLPQILKEMDVTTPPSGFENASFVDALLSDNVGDGDLQHLLAEAMDSDKNFAAQNGLRRKMVTEHLNRPEFFKSSMIIDAVIGPMEYGINFLMGHTKILHDLAYFGRCHPKCAELQVQSRSKFMRVISGKLGEDLIKRYVRFLEVGLLEAIEMGLSPTKSQLSTIFNVVLVTMADLERRFRQAFQVPPFTLFKLCDICETNDFVQAFSALEAKFRACPACFDFEFSGGLIPHFSCLEDKSLEDQGAAMQEVQMILEDVATWSPVTSDLVEIKNGQVQWAVSKRGNQNVLGGPSAYETTLLQAAVKQHKWIQDAVALESLPPKKVASGILKMCGTTSTNQYTRSHTTRESQSQKQQRIERAKTRKIRSICGWNVFQRQNMSKKTLTQDEYKSEVKALGARWKALSADEKADFNVLAAHQQSMLEELAHKPLPTKPESGIAPTTDEADQLDVWRNAQKKRSARRLDINSEAFERHPIWDSPTQLGDSQGALKTSMICVDSTDKDIEESLQATLRKRLDVNADAAACEIEPHKSPCYRFLCRKHKFFDIIQKFVGSFGRQLTQNKLSAGTLLLFSSEQCSSSIACFLGVVMKKPQEHMLLEATIVDAEIQEAYLALKHGIPQMHTSHELFLMFFQERTGDEPLTITAEAWRCDAFLDGHQLKTNPEEKVATLTMLEQPARKQKSKKKPVIKLPFGIEVVLRKRRVSKKQKTAAAAQKQRQATSRATSQLQVDGTPDRGSDTSVGGSESSSSEECSDPEKESERVVPAFDAVAAQEKQLGGLADEMDSIDRLAQQIGTRLAKPEPSKVPKSNDNVNSGKASKRQSGSFFNSEIGLCEAAVAVSARSVCYHCKTIIPKGLTEGVGLSHLSGFCLVYVLSTWAGPRFCGCK</sequence>
<feature type="compositionally biased region" description="Polar residues" evidence="1">
    <location>
        <begin position="586"/>
        <end position="604"/>
    </location>
</feature>
<organism evidence="3 4">
    <name type="scientific">Durusdinium trenchii</name>
    <dbReference type="NCBI Taxonomy" id="1381693"/>
    <lineage>
        <taxon>Eukaryota</taxon>
        <taxon>Sar</taxon>
        <taxon>Alveolata</taxon>
        <taxon>Dinophyceae</taxon>
        <taxon>Suessiales</taxon>
        <taxon>Symbiodiniaceae</taxon>
        <taxon>Durusdinium</taxon>
    </lineage>
</organism>
<keyword evidence="4" id="KW-1185">Reference proteome</keyword>
<evidence type="ECO:0000313" key="4">
    <source>
        <dbReference type="Proteomes" id="UP001642464"/>
    </source>
</evidence>
<proteinExistence type="predicted"/>
<evidence type="ECO:0000256" key="2">
    <source>
        <dbReference type="SAM" id="SignalP"/>
    </source>
</evidence>
<feature type="compositionally biased region" description="Low complexity" evidence="1">
    <location>
        <begin position="960"/>
        <end position="972"/>
    </location>
</feature>
<dbReference type="EMBL" id="CAXAMM010039017">
    <property type="protein sequence ID" value="CAK9082921.1"/>
    <property type="molecule type" value="Genomic_DNA"/>
</dbReference>
<protein>
    <submittedName>
        <fullName evidence="3">PARP-type domain-containing protein</fullName>
    </submittedName>
</protein>
<comment type="caution">
    <text evidence="3">The sequence shown here is derived from an EMBL/GenBank/DDBJ whole genome shotgun (WGS) entry which is preliminary data.</text>
</comment>
<feature type="signal peptide" evidence="2">
    <location>
        <begin position="1"/>
        <end position="16"/>
    </location>
</feature>
<accession>A0ABP0Q4F8</accession>
<feature type="compositionally biased region" description="Polar residues" evidence="1">
    <location>
        <begin position="1055"/>
        <end position="1071"/>
    </location>
</feature>
<feature type="region of interest" description="Disordered" evidence="1">
    <location>
        <begin position="960"/>
        <end position="1010"/>
    </location>
</feature>
<dbReference type="Proteomes" id="UP001642464">
    <property type="component" value="Unassembled WGS sequence"/>
</dbReference>
<keyword evidence="2" id="KW-0732">Signal</keyword>
<name>A0ABP0Q4F8_9DINO</name>
<gene>
    <name evidence="3" type="ORF">SCF082_LOCUS39382</name>
</gene>